<evidence type="ECO:0000313" key="3">
    <source>
        <dbReference type="Proteomes" id="UP000255277"/>
    </source>
</evidence>
<evidence type="ECO:0000313" key="2">
    <source>
        <dbReference type="EMBL" id="SUM33626.1"/>
    </source>
</evidence>
<proteinExistence type="predicted"/>
<accession>A0A380FJX1</accession>
<dbReference type="AlphaFoldDB" id="A0A380FJX1"/>
<organism evidence="2 3">
    <name type="scientific">Staphylococcus gallinarum</name>
    <dbReference type="NCBI Taxonomy" id="1293"/>
    <lineage>
        <taxon>Bacteria</taxon>
        <taxon>Bacillati</taxon>
        <taxon>Bacillota</taxon>
        <taxon>Bacilli</taxon>
        <taxon>Bacillales</taxon>
        <taxon>Staphylococcaceae</taxon>
        <taxon>Staphylococcus</taxon>
    </lineage>
</organism>
<feature type="compositionally biased region" description="Basic and acidic residues" evidence="1">
    <location>
        <begin position="52"/>
        <end position="69"/>
    </location>
</feature>
<dbReference type="Proteomes" id="UP000255277">
    <property type="component" value="Unassembled WGS sequence"/>
</dbReference>
<protein>
    <submittedName>
        <fullName evidence="2">DNA translocase FtsK</fullName>
    </submittedName>
</protein>
<feature type="region of interest" description="Disordered" evidence="1">
    <location>
        <begin position="1"/>
        <end position="94"/>
    </location>
</feature>
<reference evidence="2 3" key="1">
    <citation type="submission" date="2018-06" db="EMBL/GenBank/DDBJ databases">
        <authorList>
            <consortium name="Pathogen Informatics"/>
            <person name="Doyle S."/>
        </authorList>
    </citation>
    <scope>NUCLEOTIDE SEQUENCE [LARGE SCALE GENOMIC DNA]</scope>
    <source>
        <strain evidence="2 3">NCTC12195</strain>
    </source>
</reference>
<name>A0A380FJX1_STAGA</name>
<evidence type="ECO:0000256" key="1">
    <source>
        <dbReference type="SAM" id="MobiDB-lite"/>
    </source>
</evidence>
<gene>
    <name evidence="2" type="ORF">NCTC12195_03092</name>
</gene>
<sequence length="112" mass="13325">MVLMMIISNKRSQRRQKAKQQEKRESLLPQNNDVYERPKGKFRFPVDGLESEQAHKEQVDSEDKLHENTTEGQNSRRRSRRACQCQSSTSKTKNYARKCKRRILQMMKLILT</sequence>
<dbReference type="EMBL" id="UHDK01000001">
    <property type="protein sequence ID" value="SUM33626.1"/>
    <property type="molecule type" value="Genomic_DNA"/>
</dbReference>